<keyword evidence="10" id="KW-1185">Reference proteome</keyword>
<evidence type="ECO:0000256" key="4">
    <source>
        <dbReference type="ARBA" id="ARBA00022801"/>
    </source>
</evidence>
<name>A0A5J4ZN75_9ASTE</name>
<comment type="similarity">
    <text evidence="2">Belongs to the pectinesterase family.</text>
</comment>
<accession>A0A5J4ZN75</accession>
<feature type="domain" description="Pectinesterase catalytic" evidence="8">
    <location>
        <begin position="106"/>
        <end position="205"/>
    </location>
</feature>
<evidence type="ECO:0000256" key="3">
    <source>
        <dbReference type="ARBA" id="ARBA00013229"/>
    </source>
</evidence>
<dbReference type="AlphaFoldDB" id="A0A5J4ZN75"/>
<dbReference type="EC" id="3.1.1.11" evidence="3"/>
<keyword evidence="7" id="KW-0812">Transmembrane</keyword>
<dbReference type="EMBL" id="CM018050">
    <property type="protein sequence ID" value="KAA8518667.1"/>
    <property type="molecule type" value="Genomic_DNA"/>
</dbReference>
<dbReference type="InterPro" id="IPR012334">
    <property type="entry name" value="Pectin_lyas_fold"/>
</dbReference>
<keyword evidence="4" id="KW-0378">Hydrolase</keyword>
<dbReference type="InterPro" id="IPR011050">
    <property type="entry name" value="Pectin_lyase_fold/virulence"/>
</dbReference>
<gene>
    <name evidence="9" type="ORF">F0562_016141</name>
</gene>
<dbReference type="SUPFAM" id="SSF51126">
    <property type="entry name" value="Pectin lyase-like"/>
    <property type="match status" value="1"/>
</dbReference>
<evidence type="ECO:0000313" key="10">
    <source>
        <dbReference type="Proteomes" id="UP000325577"/>
    </source>
</evidence>
<dbReference type="PANTHER" id="PTHR31321">
    <property type="entry name" value="ACYL-COA THIOESTER HYDROLASE YBHC-RELATED"/>
    <property type="match status" value="1"/>
</dbReference>
<dbReference type="InterPro" id="IPR000070">
    <property type="entry name" value="Pectinesterase_cat"/>
</dbReference>
<proteinExistence type="inferred from homology"/>
<dbReference type="GO" id="GO:0042545">
    <property type="term" value="P:cell wall modification"/>
    <property type="evidence" value="ECO:0007669"/>
    <property type="project" value="InterPro"/>
</dbReference>
<evidence type="ECO:0000256" key="1">
    <source>
        <dbReference type="ARBA" id="ARBA00005184"/>
    </source>
</evidence>
<dbReference type="Proteomes" id="UP000325577">
    <property type="component" value="Linkage Group LG7"/>
</dbReference>
<evidence type="ECO:0000313" key="9">
    <source>
        <dbReference type="EMBL" id="KAA8518667.1"/>
    </source>
</evidence>
<comment type="pathway">
    <text evidence="1">Glycan metabolism; pectin degradation; 2-dehydro-3-deoxy-D-gluconate from pectin: step 1/5.</text>
</comment>
<keyword evidence="7" id="KW-0472">Membrane</keyword>
<dbReference type="GO" id="GO:0045490">
    <property type="term" value="P:pectin catabolic process"/>
    <property type="evidence" value="ECO:0007669"/>
    <property type="project" value="UniProtKB-UniPathway"/>
</dbReference>
<dbReference type="Pfam" id="PF01095">
    <property type="entry name" value="Pectinesterase"/>
    <property type="match status" value="1"/>
</dbReference>
<evidence type="ECO:0000259" key="8">
    <source>
        <dbReference type="Pfam" id="PF01095"/>
    </source>
</evidence>
<evidence type="ECO:0000256" key="2">
    <source>
        <dbReference type="ARBA" id="ARBA00008891"/>
    </source>
</evidence>
<dbReference type="Gene3D" id="2.160.20.10">
    <property type="entry name" value="Single-stranded right-handed beta-helix, Pectin lyase-like"/>
    <property type="match status" value="1"/>
</dbReference>
<feature type="transmembrane region" description="Helical" evidence="7">
    <location>
        <begin position="7"/>
        <end position="28"/>
    </location>
</feature>
<dbReference type="PANTHER" id="PTHR31321:SF73">
    <property type="entry name" value="PECTINESTERASE 14-RELATED"/>
    <property type="match status" value="1"/>
</dbReference>
<evidence type="ECO:0000256" key="7">
    <source>
        <dbReference type="SAM" id="Phobius"/>
    </source>
</evidence>
<evidence type="ECO:0000256" key="5">
    <source>
        <dbReference type="ARBA" id="ARBA00023085"/>
    </source>
</evidence>
<organism evidence="9 10">
    <name type="scientific">Nyssa sinensis</name>
    <dbReference type="NCBI Taxonomy" id="561372"/>
    <lineage>
        <taxon>Eukaryota</taxon>
        <taxon>Viridiplantae</taxon>
        <taxon>Streptophyta</taxon>
        <taxon>Embryophyta</taxon>
        <taxon>Tracheophyta</taxon>
        <taxon>Spermatophyta</taxon>
        <taxon>Magnoliopsida</taxon>
        <taxon>eudicotyledons</taxon>
        <taxon>Gunneridae</taxon>
        <taxon>Pentapetalae</taxon>
        <taxon>asterids</taxon>
        <taxon>Cornales</taxon>
        <taxon>Nyssaceae</taxon>
        <taxon>Nyssa</taxon>
    </lineage>
</organism>
<comment type="catalytic activity">
    <reaction evidence="6">
        <text>[(1-&gt;4)-alpha-D-galacturonosyl methyl ester](n) + n H2O = [(1-&gt;4)-alpha-D-galacturonosyl](n) + n methanol + n H(+)</text>
        <dbReference type="Rhea" id="RHEA:22380"/>
        <dbReference type="Rhea" id="RHEA-COMP:14570"/>
        <dbReference type="Rhea" id="RHEA-COMP:14573"/>
        <dbReference type="ChEBI" id="CHEBI:15377"/>
        <dbReference type="ChEBI" id="CHEBI:15378"/>
        <dbReference type="ChEBI" id="CHEBI:17790"/>
        <dbReference type="ChEBI" id="CHEBI:140522"/>
        <dbReference type="ChEBI" id="CHEBI:140523"/>
        <dbReference type="EC" id="3.1.1.11"/>
    </reaction>
</comment>
<protein>
    <recommendedName>
        <fullName evidence="3">pectinesterase</fullName>
        <ecNumber evidence="3">3.1.1.11</ecNumber>
    </recommendedName>
</protein>
<keyword evidence="7" id="KW-1133">Transmembrane helix</keyword>
<reference evidence="9 10" key="1">
    <citation type="submission" date="2019-09" db="EMBL/GenBank/DDBJ databases">
        <title>A chromosome-level genome assembly of the Chinese tupelo Nyssa sinensis.</title>
        <authorList>
            <person name="Yang X."/>
            <person name="Kang M."/>
            <person name="Yang Y."/>
            <person name="Xiong H."/>
            <person name="Wang M."/>
            <person name="Zhang Z."/>
            <person name="Wang Z."/>
            <person name="Wu H."/>
            <person name="Ma T."/>
            <person name="Liu J."/>
            <person name="Xi Z."/>
        </authorList>
    </citation>
    <scope>NUCLEOTIDE SEQUENCE [LARGE SCALE GENOMIC DNA]</scope>
    <source>
        <strain evidence="9">J267</strain>
        <tissue evidence="9">Leaf</tissue>
    </source>
</reference>
<keyword evidence="5" id="KW-0063">Aspartyl esterase</keyword>
<evidence type="ECO:0000256" key="6">
    <source>
        <dbReference type="ARBA" id="ARBA00047928"/>
    </source>
</evidence>
<dbReference type="OrthoDB" id="2019149at2759"/>
<sequence length="209" mass="23231">MNIKTTTSFWFAAFTIAVLSIVISFYIIPSSKTTTSIAINTQSGLELNFLKRVVKQSGIENFYSFLDQIVSGTTRRHHRKRRKITCDNTKWKSRLISDYDVSLVLTVDLKGCANFSSVQKAVDATPDGSLTRTLIIIDSGTYREKVMVRAKKTNLIFQGQGYLNTAIAWNDTANSTGGTVYSSTVTIFAPNFTAHNISFQNTAPPPEPR</sequence>
<dbReference type="UniPathway" id="UPA00545">
    <property type="reaction ID" value="UER00823"/>
</dbReference>
<dbReference type="GO" id="GO:0030599">
    <property type="term" value="F:pectinesterase activity"/>
    <property type="evidence" value="ECO:0007669"/>
    <property type="project" value="UniProtKB-EC"/>
</dbReference>